<dbReference type="InterPro" id="IPR016181">
    <property type="entry name" value="Acyl_CoA_acyltransferase"/>
</dbReference>
<sequence length="168" mass="18302">MAPLIAAYAKVREPLLHLPNYAVPTFAERLERHGREPGFGAVLAFAPEGRPVGYAYGNTVESGDRWWTRMGEVDAGFSGSPALALKEIGVTVPYRGTGLARRIHDELLAGRSETYVSLMVNAAAGDGKVQRVYESWGYQVIGMSQPSPESPLLSAMIRKIATPEEEVR</sequence>
<dbReference type="EMBL" id="CP163444">
    <property type="protein sequence ID" value="XDQ76786.1"/>
    <property type="molecule type" value="Genomic_DNA"/>
</dbReference>
<reference evidence="1" key="1">
    <citation type="submission" date="2024-07" db="EMBL/GenBank/DDBJ databases">
        <authorList>
            <person name="Yu S.T."/>
        </authorList>
    </citation>
    <scope>NUCLEOTIDE SEQUENCE</scope>
    <source>
        <strain evidence="1">R44</strain>
    </source>
</reference>
<dbReference type="SUPFAM" id="SSF55729">
    <property type="entry name" value="Acyl-CoA N-acyltransferases (Nat)"/>
    <property type="match status" value="1"/>
</dbReference>
<name>A0AB39TAI2_9ACTN</name>
<dbReference type="RefSeq" id="WP_369149422.1">
    <property type="nucleotide sequence ID" value="NZ_CP163444.1"/>
</dbReference>
<gene>
    <name evidence="1" type="ORF">AB5J54_22135</name>
</gene>
<accession>A0AB39TAI2</accession>
<proteinExistence type="predicted"/>
<evidence type="ECO:0000313" key="1">
    <source>
        <dbReference type="EMBL" id="XDQ76786.1"/>
    </source>
</evidence>
<dbReference type="AlphaFoldDB" id="A0AB39TAI2"/>
<dbReference type="Gene3D" id="3.40.630.30">
    <property type="match status" value="1"/>
</dbReference>
<protein>
    <submittedName>
        <fullName evidence="1">GNAT family N-acetyltransferase</fullName>
    </submittedName>
</protein>
<organism evidence="1">
    <name type="scientific">Streptomyces sp. R44</name>
    <dbReference type="NCBI Taxonomy" id="3238633"/>
    <lineage>
        <taxon>Bacteria</taxon>
        <taxon>Bacillati</taxon>
        <taxon>Actinomycetota</taxon>
        <taxon>Actinomycetes</taxon>
        <taxon>Kitasatosporales</taxon>
        <taxon>Streptomycetaceae</taxon>
        <taxon>Streptomyces</taxon>
    </lineage>
</organism>